<dbReference type="InterPro" id="IPR005119">
    <property type="entry name" value="LysR_subst-bd"/>
</dbReference>
<dbReference type="PANTHER" id="PTHR30537:SF3">
    <property type="entry name" value="TRANSCRIPTIONAL REGULATORY PROTEIN"/>
    <property type="match status" value="1"/>
</dbReference>
<dbReference type="PANTHER" id="PTHR30537">
    <property type="entry name" value="HTH-TYPE TRANSCRIPTIONAL REGULATOR"/>
    <property type="match status" value="1"/>
</dbReference>
<dbReference type="InterPro" id="IPR036390">
    <property type="entry name" value="WH_DNA-bd_sf"/>
</dbReference>
<dbReference type="Proteomes" id="UP000436522">
    <property type="component" value="Unassembled WGS sequence"/>
</dbReference>
<dbReference type="InterPro" id="IPR058163">
    <property type="entry name" value="LysR-type_TF_proteobact-type"/>
</dbReference>
<gene>
    <name evidence="6" type="ORF">So717_42010</name>
</gene>
<keyword evidence="4" id="KW-0804">Transcription</keyword>
<dbReference type="SUPFAM" id="SSF53850">
    <property type="entry name" value="Periplasmic binding protein-like II"/>
    <property type="match status" value="1"/>
</dbReference>
<keyword evidence="2" id="KW-0805">Transcription regulation</keyword>
<evidence type="ECO:0000313" key="6">
    <source>
        <dbReference type="EMBL" id="GFE52448.1"/>
    </source>
</evidence>
<comment type="caution">
    <text evidence="6">The sequence shown here is derived from an EMBL/GenBank/DDBJ whole genome shotgun (WGS) entry which is preliminary data.</text>
</comment>
<dbReference type="InterPro" id="IPR036388">
    <property type="entry name" value="WH-like_DNA-bd_sf"/>
</dbReference>
<dbReference type="GO" id="GO:0043565">
    <property type="term" value="F:sequence-specific DNA binding"/>
    <property type="evidence" value="ECO:0007669"/>
    <property type="project" value="TreeGrafter"/>
</dbReference>
<dbReference type="Gene3D" id="3.40.190.290">
    <property type="match status" value="1"/>
</dbReference>
<dbReference type="GO" id="GO:0006351">
    <property type="term" value="P:DNA-templated transcription"/>
    <property type="evidence" value="ECO:0007669"/>
    <property type="project" value="TreeGrafter"/>
</dbReference>
<protein>
    <submittedName>
        <fullName evidence="6">LysR family transcriptional regulator</fullName>
    </submittedName>
</protein>
<name>A0A640VVL0_9RHOB</name>
<proteinExistence type="inferred from homology"/>
<dbReference type="Pfam" id="PF03466">
    <property type="entry name" value="LysR_substrate"/>
    <property type="match status" value="1"/>
</dbReference>
<dbReference type="AlphaFoldDB" id="A0A640VVL0"/>
<keyword evidence="3" id="KW-0238">DNA-binding</keyword>
<keyword evidence="7" id="KW-1185">Reference proteome</keyword>
<dbReference type="RefSeq" id="WP_159981111.1">
    <property type="nucleotide sequence ID" value="NZ_BLIV01000012.1"/>
</dbReference>
<evidence type="ECO:0000256" key="3">
    <source>
        <dbReference type="ARBA" id="ARBA00023125"/>
    </source>
</evidence>
<sequence length="294" mass="32169">MNNRKNGLEWDDLRFFLALSRAGSLMGAARMLGVEHSTVARRITGLEEALGLRLFDRLPRGWRPTTEGQHLIARAEAVENEVVALTRAASGIDSLSGEVRVSAPPLLLAHLIASAVVPLMTSHPGITPLLVGTTERSDLNKAEADIALRLGAIADPDLVIRSVGSVGYGLYARADQANRPPRERVYLSFEEPGIKRPQSQWLREKVSLEGARIGLRSNDMTTLINASRAGLGIAMLPRFFAAKFPELLEVPDAASFPAQPLHLVMHADIRLAPRVRLVADHLYDEVRRSLTCIT</sequence>
<evidence type="ECO:0000256" key="4">
    <source>
        <dbReference type="ARBA" id="ARBA00023163"/>
    </source>
</evidence>
<evidence type="ECO:0000313" key="7">
    <source>
        <dbReference type="Proteomes" id="UP000436522"/>
    </source>
</evidence>
<dbReference type="OrthoDB" id="9796526at2"/>
<dbReference type="GO" id="GO:0003700">
    <property type="term" value="F:DNA-binding transcription factor activity"/>
    <property type="evidence" value="ECO:0007669"/>
    <property type="project" value="InterPro"/>
</dbReference>
<accession>A0A640VVL0</accession>
<dbReference type="InterPro" id="IPR000847">
    <property type="entry name" value="LysR_HTH_N"/>
</dbReference>
<feature type="domain" description="HTH lysR-type" evidence="5">
    <location>
        <begin position="8"/>
        <end position="65"/>
    </location>
</feature>
<dbReference type="PROSITE" id="PS50931">
    <property type="entry name" value="HTH_LYSR"/>
    <property type="match status" value="1"/>
</dbReference>
<dbReference type="EMBL" id="BLIV01000012">
    <property type="protein sequence ID" value="GFE52448.1"/>
    <property type="molecule type" value="Genomic_DNA"/>
</dbReference>
<evidence type="ECO:0000256" key="2">
    <source>
        <dbReference type="ARBA" id="ARBA00023015"/>
    </source>
</evidence>
<dbReference type="SUPFAM" id="SSF46785">
    <property type="entry name" value="Winged helix' DNA-binding domain"/>
    <property type="match status" value="1"/>
</dbReference>
<evidence type="ECO:0000256" key="1">
    <source>
        <dbReference type="ARBA" id="ARBA00009437"/>
    </source>
</evidence>
<evidence type="ECO:0000259" key="5">
    <source>
        <dbReference type="PROSITE" id="PS50931"/>
    </source>
</evidence>
<dbReference type="Gene3D" id="1.10.10.10">
    <property type="entry name" value="Winged helix-like DNA-binding domain superfamily/Winged helix DNA-binding domain"/>
    <property type="match status" value="1"/>
</dbReference>
<dbReference type="Pfam" id="PF00126">
    <property type="entry name" value="HTH_1"/>
    <property type="match status" value="1"/>
</dbReference>
<comment type="similarity">
    <text evidence="1">Belongs to the LysR transcriptional regulatory family.</text>
</comment>
<organism evidence="6 7">
    <name type="scientific">Roseobacter cerasinus</name>
    <dbReference type="NCBI Taxonomy" id="2602289"/>
    <lineage>
        <taxon>Bacteria</taxon>
        <taxon>Pseudomonadati</taxon>
        <taxon>Pseudomonadota</taxon>
        <taxon>Alphaproteobacteria</taxon>
        <taxon>Rhodobacterales</taxon>
        <taxon>Roseobacteraceae</taxon>
        <taxon>Roseobacter</taxon>
    </lineage>
</organism>
<reference evidence="6 7" key="1">
    <citation type="submission" date="2019-12" db="EMBL/GenBank/DDBJ databases">
        <title>Roseobacter cerasinus sp. nov., isolated from seawater around aquaculture.</title>
        <authorList>
            <person name="Muramatsu S."/>
            <person name="Takabe Y."/>
            <person name="Mori K."/>
            <person name="Takaichi S."/>
            <person name="Hanada S."/>
        </authorList>
    </citation>
    <scope>NUCLEOTIDE SEQUENCE [LARGE SCALE GENOMIC DNA]</scope>
    <source>
        <strain evidence="6 7">AI77</strain>
    </source>
</reference>